<keyword evidence="2" id="KW-0812">Transmembrane</keyword>
<dbReference type="AlphaFoldDB" id="A0A7D5P5X5"/>
<dbReference type="Pfam" id="PF13360">
    <property type="entry name" value="PQQ_2"/>
    <property type="match status" value="1"/>
</dbReference>
<evidence type="ECO:0000256" key="5">
    <source>
        <dbReference type="ARBA" id="ARBA00023136"/>
    </source>
</evidence>
<proteinExistence type="predicted"/>
<keyword evidence="3" id="KW-0732">Signal</keyword>
<dbReference type="InterPro" id="IPR002372">
    <property type="entry name" value="PQQ_rpt_dom"/>
</dbReference>
<name>A0A7D5P5X5_9EURY</name>
<comment type="subcellular location">
    <subcellularLocation>
        <location evidence="1">Membrane</location>
        <topology evidence="1">Single-pass membrane protein</topology>
    </subcellularLocation>
</comment>
<dbReference type="InterPro" id="IPR015943">
    <property type="entry name" value="WD40/YVTN_repeat-like_dom_sf"/>
</dbReference>
<evidence type="ECO:0000256" key="2">
    <source>
        <dbReference type="ARBA" id="ARBA00022692"/>
    </source>
</evidence>
<sequence length="408" mass="41375">MRTRTAAALALLVLALSGAGAAALWALPGGGGGALTELWISDTARDNEFNHHGVGAADGVVVAPVTGLQGQDGLTRRSCSLNRLDAANGSVRWWVGVPPERCFSHALTKPTVADLNGDGALEVVAGTTENATVAFAASDGRELFRVPTRAYGYAQPVVADVTGDSAPEVVASDISGDTFVAAADGSVRWRGNVSGLVYASPVVADLDGDGDREVIVAGREETVAFEGDGTVRWRRDVGANDAAAATVDGEASVVVVGNDGVVALDGATGERRWNRSAEGSPAMGALADGDGDGAPEAYVSEAGNVLRALDAADGSEQWRTRLATSEGSVTPPAVLADPNGDGSSELVAVTNGGTIAVLDPATGAERAAYERDVPVWTGVTPANLTAAPGDELLVRYGDGRVVALEYGG</sequence>
<dbReference type="GO" id="GO:0016020">
    <property type="term" value="C:membrane"/>
    <property type="evidence" value="ECO:0007669"/>
    <property type="project" value="UniProtKB-SubCell"/>
</dbReference>
<dbReference type="InterPro" id="IPR045232">
    <property type="entry name" value="FAM234"/>
</dbReference>
<dbReference type="InterPro" id="IPR013517">
    <property type="entry name" value="FG-GAP"/>
</dbReference>
<protein>
    <submittedName>
        <fullName evidence="7">PQQ-binding-like beta-propeller repeat protein</fullName>
    </submittedName>
</protein>
<evidence type="ECO:0000259" key="6">
    <source>
        <dbReference type="Pfam" id="PF13360"/>
    </source>
</evidence>
<keyword evidence="5" id="KW-0472">Membrane</keyword>
<dbReference type="EMBL" id="CP058909">
    <property type="protein sequence ID" value="QLH81586.1"/>
    <property type="molecule type" value="Genomic_DNA"/>
</dbReference>
<evidence type="ECO:0000313" key="8">
    <source>
        <dbReference type="Proteomes" id="UP000509346"/>
    </source>
</evidence>
<dbReference type="InterPro" id="IPR028994">
    <property type="entry name" value="Integrin_alpha_N"/>
</dbReference>
<dbReference type="Pfam" id="PF13517">
    <property type="entry name" value="FG-GAP_3"/>
    <property type="match status" value="1"/>
</dbReference>
<evidence type="ECO:0000313" key="7">
    <source>
        <dbReference type="EMBL" id="QLH81586.1"/>
    </source>
</evidence>
<dbReference type="PANTHER" id="PTHR21419:SF23">
    <property type="entry name" value="PROTEIN DEFECTIVE IN EXINE FORMATION 1"/>
    <property type="match status" value="1"/>
</dbReference>
<evidence type="ECO:0000256" key="4">
    <source>
        <dbReference type="ARBA" id="ARBA00022989"/>
    </source>
</evidence>
<evidence type="ECO:0000256" key="3">
    <source>
        <dbReference type="ARBA" id="ARBA00022729"/>
    </source>
</evidence>
<dbReference type="RefSeq" id="WP_179921720.1">
    <property type="nucleotide sequence ID" value="NZ_CP058909.1"/>
</dbReference>
<dbReference type="PANTHER" id="PTHR21419">
    <property type="match status" value="1"/>
</dbReference>
<evidence type="ECO:0000256" key="1">
    <source>
        <dbReference type="ARBA" id="ARBA00004167"/>
    </source>
</evidence>
<reference evidence="7 8" key="1">
    <citation type="submission" date="2020-07" db="EMBL/GenBank/DDBJ databases">
        <title>Halosimplex litoreum sp. nov. and Halosimplex rubrum sp. nov., isolated from different salt environments.</title>
        <authorList>
            <person name="Cui H."/>
        </authorList>
    </citation>
    <scope>NUCLEOTIDE SEQUENCE [LARGE SCALE GENOMIC DNA]</scope>
    <source>
        <strain evidence="7 8">R2</strain>
    </source>
</reference>
<dbReference type="Proteomes" id="UP000509346">
    <property type="component" value="Chromosome"/>
</dbReference>
<dbReference type="KEGG" id="hpel:HZS54_08080"/>
<dbReference type="SUPFAM" id="SSF69318">
    <property type="entry name" value="Integrin alpha N-terminal domain"/>
    <property type="match status" value="1"/>
</dbReference>
<gene>
    <name evidence="7" type="ORF">HZS54_08080</name>
</gene>
<organism evidence="7 8">
    <name type="scientific">Halosimplex pelagicum</name>
    <dbReference type="NCBI Taxonomy" id="869886"/>
    <lineage>
        <taxon>Archaea</taxon>
        <taxon>Methanobacteriati</taxon>
        <taxon>Methanobacteriota</taxon>
        <taxon>Stenosarchaea group</taxon>
        <taxon>Halobacteria</taxon>
        <taxon>Halobacteriales</taxon>
        <taxon>Haloarculaceae</taxon>
        <taxon>Halosimplex</taxon>
    </lineage>
</organism>
<feature type="domain" description="Pyrrolo-quinoline quinone repeat" evidence="6">
    <location>
        <begin position="222"/>
        <end position="369"/>
    </location>
</feature>
<dbReference type="GeneID" id="56082539"/>
<accession>A0A7D5P5X5</accession>
<dbReference type="OrthoDB" id="221432at2157"/>
<dbReference type="Gene3D" id="2.130.10.10">
    <property type="entry name" value="YVTN repeat-like/Quinoprotein amine dehydrogenase"/>
    <property type="match status" value="2"/>
</dbReference>
<keyword evidence="8" id="KW-1185">Reference proteome</keyword>
<keyword evidence="4" id="KW-1133">Transmembrane helix</keyword>